<evidence type="ECO:0000259" key="2">
    <source>
        <dbReference type="Pfam" id="PF13386"/>
    </source>
</evidence>
<dbReference type="AlphaFoldDB" id="A0A371PLH6"/>
<proteinExistence type="predicted"/>
<dbReference type="PANTHER" id="PTHR42208:SF1">
    <property type="entry name" value="HEAVY METAL TRANSPORTER"/>
    <property type="match status" value="1"/>
</dbReference>
<organism evidence="3 4">
    <name type="scientific">Paenibacillus paeoniae</name>
    <dbReference type="NCBI Taxonomy" id="2292705"/>
    <lineage>
        <taxon>Bacteria</taxon>
        <taxon>Bacillati</taxon>
        <taxon>Bacillota</taxon>
        <taxon>Bacilli</taxon>
        <taxon>Bacillales</taxon>
        <taxon>Paenibacillaceae</taxon>
        <taxon>Paenibacillus</taxon>
    </lineage>
</organism>
<feature type="transmembrane region" description="Helical" evidence="1">
    <location>
        <begin position="130"/>
        <end position="150"/>
    </location>
</feature>
<feature type="transmembrane region" description="Helical" evidence="1">
    <location>
        <begin position="197"/>
        <end position="220"/>
    </location>
</feature>
<feature type="transmembrane region" description="Helical" evidence="1">
    <location>
        <begin position="162"/>
        <end position="185"/>
    </location>
</feature>
<name>A0A371PLH6_9BACL</name>
<dbReference type="Pfam" id="PF13386">
    <property type="entry name" value="DsbD_2"/>
    <property type="match status" value="1"/>
</dbReference>
<comment type="caution">
    <text evidence="3">The sequence shown here is derived from an EMBL/GenBank/DDBJ whole genome shotgun (WGS) entry which is preliminary data.</text>
</comment>
<dbReference type="RefSeq" id="WP_116043650.1">
    <property type="nucleotide sequence ID" value="NZ_QUBQ01000001.1"/>
</dbReference>
<dbReference type="OrthoDB" id="9800141at2"/>
<gene>
    <name evidence="3" type="ORF">DX130_06145</name>
</gene>
<dbReference type="PANTHER" id="PTHR42208">
    <property type="entry name" value="HEAVY METAL TRANSPORTER-RELATED"/>
    <property type="match status" value="1"/>
</dbReference>
<feature type="transmembrane region" description="Helical" evidence="1">
    <location>
        <begin position="53"/>
        <end position="70"/>
    </location>
</feature>
<sequence length="228" mass="23940">MSLSLNGIGLIFLTGLFSAPHCIGMCGGIVSAVSLQSSESARRSMLLYNAGRILSYSLLGATMGAVGSFVDVAGRFAGIRGLASIIGGCFVLLWIWRKMQIPFLNRLSGRLHQELATGARAAERKETAHLLATGFSFGFLPCGLTYAMGINAAATGSFMQGALVMAVFGLATVPALAFAASIATLANKRWRRFMRRAGVVTAVAVGLISILRGLAANGIIPSVSPWLW</sequence>
<evidence type="ECO:0000256" key="1">
    <source>
        <dbReference type="SAM" id="Phobius"/>
    </source>
</evidence>
<accession>A0A371PLH6</accession>
<dbReference type="EMBL" id="QUBQ01000001">
    <property type="protein sequence ID" value="REK76617.1"/>
    <property type="molecule type" value="Genomic_DNA"/>
</dbReference>
<feature type="transmembrane region" description="Helical" evidence="1">
    <location>
        <begin position="76"/>
        <end position="96"/>
    </location>
</feature>
<feature type="domain" description="Urease accessory protein UreH-like transmembrane" evidence="2">
    <location>
        <begin position="11"/>
        <end position="207"/>
    </location>
</feature>
<dbReference type="Proteomes" id="UP000261905">
    <property type="component" value="Unassembled WGS sequence"/>
</dbReference>
<reference evidence="3 4" key="1">
    <citation type="submission" date="2018-08" db="EMBL/GenBank/DDBJ databases">
        <title>Paenibacillus sp. M4BSY-1, whole genome shotgun sequence.</title>
        <authorList>
            <person name="Tuo L."/>
        </authorList>
    </citation>
    <scope>NUCLEOTIDE SEQUENCE [LARGE SCALE GENOMIC DNA]</scope>
    <source>
        <strain evidence="3 4">M4BSY-1</strain>
    </source>
</reference>
<dbReference type="InterPro" id="IPR039447">
    <property type="entry name" value="UreH-like_TM_dom"/>
</dbReference>
<keyword evidence="1" id="KW-1133">Transmembrane helix</keyword>
<keyword evidence="1" id="KW-0812">Transmembrane</keyword>
<evidence type="ECO:0000313" key="3">
    <source>
        <dbReference type="EMBL" id="REK76617.1"/>
    </source>
</evidence>
<feature type="transmembrane region" description="Helical" evidence="1">
    <location>
        <begin position="6"/>
        <end position="33"/>
    </location>
</feature>
<keyword evidence="1" id="KW-0472">Membrane</keyword>
<evidence type="ECO:0000313" key="4">
    <source>
        <dbReference type="Proteomes" id="UP000261905"/>
    </source>
</evidence>
<protein>
    <submittedName>
        <fullName evidence="3">Sulfite exporter TauE/SafE family protein</fullName>
    </submittedName>
</protein>
<keyword evidence="4" id="KW-1185">Reference proteome</keyword>